<dbReference type="InterPro" id="IPR004045">
    <property type="entry name" value="Glutathione_S-Trfase_N"/>
</dbReference>
<evidence type="ECO:0000259" key="1">
    <source>
        <dbReference type="Pfam" id="PF13417"/>
    </source>
</evidence>
<dbReference type="Pfam" id="PF13417">
    <property type="entry name" value="GST_N_3"/>
    <property type="match status" value="1"/>
</dbReference>
<evidence type="ECO:0000313" key="2">
    <source>
        <dbReference type="EMBL" id="MDR7095485.1"/>
    </source>
</evidence>
<dbReference type="Gene3D" id="3.40.30.110">
    <property type="match status" value="2"/>
</dbReference>
<proteinExistence type="predicted"/>
<dbReference type="RefSeq" id="WP_204731251.1">
    <property type="nucleotide sequence ID" value="NZ_JAVDWE010000009.1"/>
</dbReference>
<dbReference type="EMBL" id="JAVDWE010000009">
    <property type="protein sequence ID" value="MDR7095485.1"/>
    <property type="molecule type" value="Genomic_DNA"/>
</dbReference>
<evidence type="ECO:0000313" key="3">
    <source>
        <dbReference type="Proteomes" id="UP001265550"/>
    </source>
</evidence>
<dbReference type="Proteomes" id="UP001265550">
    <property type="component" value="Unassembled WGS sequence"/>
</dbReference>
<reference evidence="2 3" key="1">
    <citation type="submission" date="2023-07" db="EMBL/GenBank/DDBJ databases">
        <title>Sorghum-associated microbial communities from plants grown in Nebraska, USA.</title>
        <authorList>
            <person name="Schachtman D."/>
        </authorList>
    </citation>
    <scope>NUCLEOTIDE SEQUENCE [LARGE SCALE GENOMIC DNA]</scope>
    <source>
        <strain evidence="2 3">BE240</strain>
    </source>
</reference>
<protein>
    <submittedName>
        <fullName evidence="2">Glutathione S-transferase</fullName>
    </submittedName>
</protein>
<name>A0ABU1VDD6_9BURK</name>
<dbReference type="CDD" id="cd00570">
    <property type="entry name" value="GST_N_family"/>
    <property type="match status" value="1"/>
</dbReference>
<sequence>MPDLILHHYGLSPFAEKARLMLGHKRLAWRGVTIPATMPKPDVIALTGGYRRTPILQIGADIYCDTALICDVLEHVQPDPPLYPEHFKGMARVLAQWADTTLFWASMGYNLSPKGAAALFAGQPPEVGQAFAADRATMRAGMTSPRPGDATAAFRSYLRRLSTMVEEQPFLLGEAPCIADFAAYHPLWFSRVANRAMAGILDATPPVLEWMDRMAAIGHGQMSKVSSTEAIATAAAAEPAALADEVFQDEHGIALGSRVTVAAETFGPEPTEGILRAATRTRYTLEREDARAGRLHVHFPRIGYVLREVRA</sequence>
<dbReference type="SUPFAM" id="SSF52833">
    <property type="entry name" value="Thioredoxin-like"/>
    <property type="match status" value="1"/>
</dbReference>
<comment type="caution">
    <text evidence="2">The sequence shown here is derived from an EMBL/GenBank/DDBJ whole genome shotgun (WGS) entry which is preliminary data.</text>
</comment>
<dbReference type="InterPro" id="IPR036282">
    <property type="entry name" value="Glutathione-S-Trfase_C_sf"/>
</dbReference>
<feature type="domain" description="GST N-terminal" evidence="1">
    <location>
        <begin position="6"/>
        <end position="81"/>
    </location>
</feature>
<keyword evidence="3" id="KW-1185">Reference proteome</keyword>
<dbReference type="SUPFAM" id="SSF47616">
    <property type="entry name" value="GST C-terminal domain-like"/>
    <property type="match status" value="1"/>
</dbReference>
<dbReference type="InterPro" id="IPR036249">
    <property type="entry name" value="Thioredoxin-like_sf"/>
</dbReference>
<dbReference type="Pfam" id="PF13410">
    <property type="entry name" value="GST_C_2"/>
    <property type="match status" value="1"/>
</dbReference>
<organism evidence="2 3">
    <name type="scientific">Hydrogenophaga laconesensis</name>
    <dbReference type="NCBI Taxonomy" id="1805971"/>
    <lineage>
        <taxon>Bacteria</taxon>
        <taxon>Pseudomonadati</taxon>
        <taxon>Pseudomonadota</taxon>
        <taxon>Betaproteobacteria</taxon>
        <taxon>Burkholderiales</taxon>
        <taxon>Comamonadaceae</taxon>
        <taxon>Hydrogenophaga</taxon>
    </lineage>
</organism>
<gene>
    <name evidence="2" type="ORF">J2X09_003236</name>
</gene>
<accession>A0ABU1VDD6</accession>